<comment type="caution">
    <text evidence="2">The sequence shown here is derived from an EMBL/GenBank/DDBJ whole genome shotgun (WGS) entry which is preliminary data.</text>
</comment>
<sequence length="183" mass="19942">MTEIGLLMTSVLTTRQASGPNLPEQQLFQMENGVHQSTDQLSLTAQVTPPEFMQADATPQAGMSALTIDKENTLKKIRKNNQSLDSSDLAEPQKYAQSVGKSRKKALGKFQKFSSQPLPNLYFGSSGVAVRALQRLLISNGYAVRIDGIFGALTETAVKAFQNQQNLAVDGVVGQRTWRALTI</sequence>
<gene>
    <name evidence="2" type="ORF">FNW02_30920</name>
</gene>
<protein>
    <submittedName>
        <fullName evidence="2">Peptidoglycan-binding protein</fullName>
    </submittedName>
</protein>
<dbReference type="InterPro" id="IPR002477">
    <property type="entry name" value="Peptidoglycan-bd-like"/>
</dbReference>
<dbReference type="InterPro" id="IPR036365">
    <property type="entry name" value="PGBD-like_sf"/>
</dbReference>
<organism evidence="2 3">
    <name type="scientific">Komarekiella delphini-convector SJRDD-AB1</name>
    <dbReference type="NCBI Taxonomy" id="2593771"/>
    <lineage>
        <taxon>Bacteria</taxon>
        <taxon>Bacillati</taxon>
        <taxon>Cyanobacteriota</taxon>
        <taxon>Cyanophyceae</taxon>
        <taxon>Nostocales</taxon>
        <taxon>Nostocaceae</taxon>
        <taxon>Komarekiella</taxon>
        <taxon>Komarekiella delphini-convector</taxon>
    </lineage>
</organism>
<dbReference type="SUPFAM" id="SSF47090">
    <property type="entry name" value="PGBD-like"/>
    <property type="match status" value="1"/>
</dbReference>
<evidence type="ECO:0000259" key="1">
    <source>
        <dbReference type="Pfam" id="PF01471"/>
    </source>
</evidence>
<feature type="domain" description="Peptidoglycan binding-like" evidence="1">
    <location>
        <begin position="127"/>
        <end position="181"/>
    </location>
</feature>
<evidence type="ECO:0000313" key="3">
    <source>
        <dbReference type="Proteomes" id="UP001165986"/>
    </source>
</evidence>
<accession>A0AA40T368</accession>
<dbReference type="RefSeq" id="WP_191761296.1">
    <property type="nucleotide sequence ID" value="NZ_VJXY01000054.1"/>
</dbReference>
<keyword evidence="3" id="KW-1185">Reference proteome</keyword>
<proteinExistence type="predicted"/>
<dbReference type="Proteomes" id="UP001165986">
    <property type="component" value="Unassembled WGS sequence"/>
</dbReference>
<evidence type="ECO:0000313" key="2">
    <source>
        <dbReference type="EMBL" id="MBD6620089.1"/>
    </source>
</evidence>
<dbReference type="Gene3D" id="1.10.101.10">
    <property type="entry name" value="PGBD-like superfamily/PGBD"/>
    <property type="match status" value="1"/>
</dbReference>
<dbReference type="InterPro" id="IPR036366">
    <property type="entry name" value="PGBDSf"/>
</dbReference>
<reference evidence="2" key="1">
    <citation type="submission" date="2019-07" db="EMBL/GenBank/DDBJ databases">
        <title>Toxilogical consequences of a new and cryptic species of cyanobacteria (Komarekiella delphini-convector) recovered from the epidermis of a bottlenose dolphin and 1500 ft. in the air.</title>
        <authorList>
            <person name="Brown A.O."/>
            <person name="Dvorak P."/>
            <person name="Villanueva C.D."/>
            <person name="Foss A.J."/>
            <person name="Garvey A.D."/>
            <person name="Gibson Q.A."/>
            <person name="Johansen J.R."/>
            <person name="Casamatta D.A."/>
        </authorList>
    </citation>
    <scope>NUCLEOTIDE SEQUENCE</scope>
    <source>
        <strain evidence="2">SJRDD-AB1</strain>
    </source>
</reference>
<dbReference type="AlphaFoldDB" id="A0AA40T368"/>
<dbReference type="Pfam" id="PF01471">
    <property type="entry name" value="PG_binding_1"/>
    <property type="match status" value="1"/>
</dbReference>
<dbReference type="EMBL" id="VJXY01000054">
    <property type="protein sequence ID" value="MBD6620089.1"/>
    <property type="molecule type" value="Genomic_DNA"/>
</dbReference>
<name>A0AA40T368_9NOST</name>